<evidence type="ECO:0000313" key="2">
    <source>
        <dbReference type="EMBL" id="MBF4437165.1"/>
    </source>
</evidence>
<comment type="caution">
    <text evidence="2">The sequence shown here is derived from an EMBL/GenBank/DDBJ whole genome shotgun (WGS) entry which is preliminary data.</text>
</comment>
<proteinExistence type="predicted"/>
<gene>
    <name evidence="1" type="ORF">EAY46_15195</name>
    <name evidence="2" type="ORF">ERJ77_22310</name>
</gene>
<organism evidence="2 4">
    <name type="scientific">Vibrio anguillarum</name>
    <name type="common">Listonella anguillarum</name>
    <dbReference type="NCBI Taxonomy" id="55601"/>
    <lineage>
        <taxon>Bacteria</taxon>
        <taxon>Pseudomonadati</taxon>
        <taxon>Pseudomonadota</taxon>
        <taxon>Gammaproteobacteria</taxon>
        <taxon>Vibrionales</taxon>
        <taxon>Vibrionaceae</taxon>
        <taxon>Vibrio</taxon>
    </lineage>
</organism>
<sequence>MMKDYIKEVLSQISKALCEFSELSIDASDYNNIRVVGISKTGFGKTYKELTCAETPEQFAVTIYNALSHEIDGASLNLKTKSVCSIRNNYDHWIITITPVDDGYHMHICVDSNVELNDFIQLETERLNAFAVEYAQQHKLDPTSNPISRPLVGSRSWTRQLDKFVVKA</sequence>
<evidence type="ECO:0000313" key="3">
    <source>
        <dbReference type="Proteomes" id="UP000726136"/>
    </source>
</evidence>
<dbReference type="AlphaFoldDB" id="A0AAW4BGH8"/>
<keyword evidence="3" id="KW-1185">Reference proteome</keyword>
<reference evidence="2 3" key="1">
    <citation type="journal article" date="2021" name="PeerJ">
        <title>Analysis of 44 Vibrio anguillarum genomes reveals high genetic diversity.</title>
        <authorList>
            <person name="Hansen M.J."/>
            <person name="Dalsgaard I."/>
        </authorList>
    </citation>
    <scope>NUCLEOTIDE SEQUENCE</scope>
    <source>
        <strain evidence="1 3">040915-1/1B</strain>
        <strain evidence="2">850617-1/1</strain>
    </source>
</reference>
<dbReference type="RefSeq" id="WP_194663875.1">
    <property type="nucleotide sequence ID" value="NZ_RDPI01000019.1"/>
</dbReference>
<name>A0AAW4BGH8_VIBAN</name>
<dbReference type="EMBL" id="RDPI01000019">
    <property type="protein sequence ID" value="MBF4374413.1"/>
    <property type="molecule type" value="Genomic_DNA"/>
</dbReference>
<accession>A0AAW4BGH8</accession>
<evidence type="ECO:0000313" key="1">
    <source>
        <dbReference type="EMBL" id="MBF4374413.1"/>
    </source>
</evidence>
<dbReference type="EMBL" id="SCLC01000689">
    <property type="protein sequence ID" value="MBF4437165.1"/>
    <property type="molecule type" value="Genomic_DNA"/>
</dbReference>
<protein>
    <submittedName>
        <fullName evidence="2">Uncharacterized protein</fullName>
    </submittedName>
</protein>
<dbReference type="Proteomes" id="UP000726136">
    <property type="component" value="Unassembled WGS sequence"/>
</dbReference>
<dbReference type="Proteomes" id="UP000786185">
    <property type="component" value="Unassembled WGS sequence"/>
</dbReference>
<evidence type="ECO:0000313" key="4">
    <source>
        <dbReference type="Proteomes" id="UP000786185"/>
    </source>
</evidence>